<sequence length="312" mass="35002">MNTETTIQQSPPAIFLMGPTASGKTDLAVTLVQQFSCEIISVDSALVYRGMDIGTAKPDAQTLTAAPHRLLDIRSPLESYSAAEFRADALQAMHEITAQGKIPLLVGGTGLYFRALQQGLAKLPKADPKIREALLSEAEQCGWIAMHQKLQACDPQSAQKIHPNDPQRIQRALEVYELTGQPMSALVAASQPPPLPWTVIKVVLAPDKQTVLHPRIHKRFEQMLEQGLIEEVRALFQQTELNLQYPAMRAVGYRQVWLYLEGQLTYDEMIADATTATRRLAKRQLTWLRKEQNAHWFKNAEQALQWLQNCLT</sequence>
<reference evidence="14 16" key="1">
    <citation type="submission" date="2016-10" db="EMBL/GenBank/DDBJ databases">
        <authorList>
            <person name="de Groot N.N."/>
        </authorList>
    </citation>
    <scope>NUCLEOTIDE SEQUENCE [LARGE SCALE GENOMIC DNA]</scope>
    <source>
        <strain evidence="14">MBHS1</strain>
    </source>
</reference>
<dbReference type="HAMAP" id="MF_00185">
    <property type="entry name" value="IPP_trans"/>
    <property type="match status" value="1"/>
</dbReference>
<comment type="cofactor">
    <cofactor evidence="1 10">
        <name>Mg(2+)</name>
        <dbReference type="ChEBI" id="CHEBI:18420"/>
    </cofactor>
</comment>
<evidence type="ECO:0000256" key="13">
    <source>
        <dbReference type="RuleBase" id="RU003785"/>
    </source>
</evidence>
<evidence type="ECO:0000256" key="11">
    <source>
        <dbReference type="RuleBase" id="RU003783"/>
    </source>
</evidence>
<comment type="similarity">
    <text evidence="3 10 13">Belongs to the IPP transferase family.</text>
</comment>
<comment type="subunit">
    <text evidence="10">Monomer.</text>
</comment>
<comment type="caution">
    <text evidence="10">Lacks conserved residue(s) required for the propagation of feature annotation.</text>
</comment>
<evidence type="ECO:0000256" key="6">
    <source>
        <dbReference type="ARBA" id="ARBA00022741"/>
    </source>
</evidence>
<keyword evidence="4 10" id="KW-0808">Transferase</keyword>
<gene>
    <name evidence="14" type="primary">miaA_1</name>
    <name evidence="10" type="synonym">miaA</name>
    <name evidence="15" type="synonym">miaA_2</name>
    <name evidence="14" type="ORF">MBHS_00553</name>
    <name evidence="15" type="ORF">MBHS_02589</name>
</gene>
<evidence type="ECO:0000256" key="1">
    <source>
        <dbReference type="ARBA" id="ARBA00001946"/>
    </source>
</evidence>
<dbReference type="PANTHER" id="PTHR11088">
    <property type="entry name" value="TRNA DIMETHYLALLYLTRANSFERASE"/>
    <property type="match status" value="1"/>
</dbReference>
<keyword evidence="8 10" id="KW-0460">Magnesium</keyword>
<accession>A0A1H6F6R9</accession>
<keyword evidence="5 10" id="KW-0819">tRNA processing</keyword>
<dbReference type="Pfam" id="PF01715">
    <property type="entry name" value="IPPT"/>
    <property type="match status" value="1"/>
</dbReference>
<feature type="site" description="Interaction with substrate tRNA" evidence="10">
    <location>
        <position position="109"/>
    </location>
</feature>
<dbReference type="AlphaFoldDB" id="A0A1H6F6R9"/>
<comment type="function">
    <text evidence="2 10 12">Catalyzes the transfer of a dimethylallyl group onto the adenine at position 37 in tRNAs that read codons beginning with uridine, leading to the formation of N6-(dimethylallyl)adenosine (i(6)A).</text>
</comment>
<keyword evidence="7 10" id="KW-0067">ATP-binding</keyword>
<keyword evidence="16" id="KW-1185">Reference proteome</keyword>
<name>A0A1H6F6R9_9GAMM</name>
<dbReference type="NCBIfam" id="TIGR00174">
    <property type="entry name" value="miaA"/>
    <property type="match status" value="1"/>
</dbReference>
<dbReference type="EMBL" id="FMSV02000503">
    <property type="protein sequence ID" value="SEH06723.1"/>
    <property type="molecule type" value="Genomic_DNA"/>
</dbReference>
<feature type="site" description="Interaction with substrate tRNA" evidence="10">
    <location>
        <position position="131"/>
    </location>
</feature>
<evidence type="ECO:0000256" key="10">
    <source>
        <dbReference type="HAMAP-Rule" id="MF_00185"/>
    </source>
</evidence>
<evidence type="ECO:0000256" key="2">
    <source>
        <dbReference type="ARBA" id="ARBA00003213"/>
    </source>
</evidence>
<evidence type="ECO:0000313" key="15">
    <source>
        <dbReference type="EMBL" id="SEH06723.1"/>
    </source>
</evidence>
<evidence type="ECO:0000256" key="7">
    <source>
        <dbReference type="ARBA" id="ARBA00022840"/>
    </source>
</evidence>
<evidence type="ECO:0000256" key="5">
    <source>
        <dbReference type="ARBA" id="ARBA00022694"/>
    </source>
</evidence>
<evidence type="ECO:0000313" key="16">
    <source>
        <dbReference type="Proteomes" id="UP000236724"/>
    </source>
</evidence>
<evidence type="ECO:0000256" key="12">
    <source>
        <dbReference type="RuleBase" id="RU003784"/>
    </source>
</evidence>
<proteinExistence type="inferred from homology"/>
<keyword evidence="6 10" id="KW-0547">Nucleotide-binding</keyword>
<feature type="region of interest" description="Interaction with substrate tRNA" evidence="10">
    <location>
        <begin position="167"/>
        <end position="171"/>
    </location>
</feature>
<dbReference type="GO" id="GO:0006400">
    <property type="term" value="P:tRNA modification"/>
    <property type="evidence" value="ECO:0007669"/>
    <property type="project" value="TreeGrafter"/>
</dbReference>
<comment type="catalytic activity">
    <reaction evidence="9 10 11">
        <text>adenosine(37) in tRNA + dimethylallyl diphosphate = N(6)-dimethylallyladenosine(37) in tRNA + diphosphate</text>
        <dbReference type="Rhea" id="RHEA:26482"/>
        <dbReference type="Rhea" id="RHEA-COMP:10162"/>
        <dbReference type="Rhea" id="RHEA-COMP:10375"/>
        <dbReference type="ChEBI" id="CHEBI:33019"/>
        <dbReference type="ChEBI" id="CHEBI:57623"/>
        <dbReference type="ChEBI" id="CHEBI:74411"/>
        <dbReference type="ChEBI" id="CHEBI:74415"/>
        <dbReference type="EC" id="2.5.1.75"/>
    </reaction>
</comment>
<feature type="binding site" evidence="10">
    <location>
        <begin position="20"/>
        <end position="25"/>
    </location>
    <ligand>
        <name>substrate</name>
    </ligand>
</feature>
<evidence type="ECO:0000256" key="3">
    <source>
        <dbReference type="ARBA" id="ARBA00005842"/>
    </source>
</evidence>
<dbReference type="GO" id="GO:0005524">
    <property type="term" value="F:ATP binding"/>
    <property type="evidence" value="ECO:0007669"/>
    <property type="project" value="UniProtKB-UniRule"/>
</dbReference>
<dbReference type="EC" id="2.5.1.75" evidence="10"/>
<evidence type="ECO:0000313" key="14">
    <source>
        <dbReference type="EMBL" id="SEH04704.1"/>
    </source>
</evidence>
<feature type="binding site" evidence="10">
    <location>
        <begin position="18"/>
        <end position="25"/>
    </location>
    <ligand>
        <name>ATP</name>
        <dbReference type="ChEBI" id="CHEBI:30616"/>
    </ligand>
</feature>
<dbReference type="SUPFAM" id="SSF52540">
    <property type="entry name" value="P-loop containing nucleoside triphosphate hydrolases"/>
    <property type="match status" value="2"/>
</dbReference>
<dbReference type="GO" id="GO:0052381">
    <property type="term" value="F:tRNA dimethylallyltransferase activity"/>
    <property type="evidence" value="ECO:0007669"/>
    <property type="project" value="UniProtKB-UniRule"/>
</dbReference>
<dbReference type="RefSeq" id="WP_286018982.1">
    <property type="nucleotide sequence ID" value="NZ_FMSV02000083.1"/>
</dbReference>
<dbReference type="FunFam" id="1.10.20.140:FF:000001">
    <property type="entry name" value="tRNA dimethylallyltransferase"/>
    <property type="match status" value="1"/>
</dbReference>
<dbReference type="EMBL" id="FMSV02000083">
    <property type="protein sequence ID" value="SEH04704.1"/>
    <property type="molecule type" value="Genomic_DNA"/>
</dbReference>
<protein>
    <recommendedName>
        <fullName evidence="10">tRNA dimethylallyltransferase</fullName>
        <ecNumber evidence="10">2.5.1.75</ecNumber>
    </recommendedName>
    <alternativeName>
        <fullName evidence="10">Dimethylallyl diphosphate:tRNA dimethylallyltransferase</fullName>
        <shortName evidence="10">DMAPP:tRNA dimethylallyltransferase</shortName>
        <shortName evidence="10">DMATase</shortName>
    </alternativeName>
    <alternativeName>
        <fullName evidence="10">Isopentenyl-diphosphate:tRNA isopentenyltransferase</fullName>
        <shortName evidence="10">IPP transferase</shortName>
        <shortName evidence="10">IPPT</shortName>
        <shortName evidence="10">IPTase</shortName>
    </alternativeName>
</protein>
<dbReference type="PANTHER" id="PTHR11088:SF60">
    <property type="entry name" value="TRNA DIMETHYLALLYLTRANSFERASE"/>
    <property type="match status" value="1"/>
</dbReference>
<dbReference type="InterPro" id="IPR027417">
    <property type="entry name" value="P-loop_NTPase"/>
</dbReference>
<organism evidence="14 16">
    <name type="scientific">Candidatus Venteria ishoeyi</name>
    <dbReference type="NCBI Taxonomy" id="1899563"/>
    <lineage>
        <taxon>Bacteria</taxon>
        <taxon>Pseudomonadati</taxon>
        <taxon>Pseudomonadota</taxon>
        <taxon>Gammaproteobacteria</taxon>
        <taxon>Thiotrichales</taxon>
        <taxon>Thiotrichaceae</taxon>
        <taxon>Venteria</taxon>
    </lineage>
</organism>
<evidence type="ECO:0000256" key="8">
    <source>
        <dbReference type="ARBA" id="ARBA00022842"/>
    </source>
</evidence>
<evidence type="ECO:0000256" key="4">
    <source>
        <dbReference type="ARBA" id="ARBA00022679"/>
    </source>
</evidence>
<evidence type="ECO:0000256" key="9">
    <source>
        <dbReference type="ARBA" id="ARBA00049563"/>
    </source>
</evidence>
<dbReference type="Gene3D" id="1.10.20.140">
    <property type="match status" value="1"/>
</dbReference>
<dbReference type="Proteomes" id="UP000236724">
    <property type="component" value="Unassembled WGS sequence"/>
</dbReference>
<dbReference type="InterPro" id="IPR018022">
    <property type="entry name" value="IPT"/>
</dbReference>
<dbReference type="Gene3D" id="3.40.50.300">
    <property type="entry name" value="P-loop containing nucleotide triphosphate hydrolases"/>
    <property type="match status" value="1"/>
</dbReference>
<feature type="region of interest" description="Interaction with substrate tRNA" evidence="10">
    <location>
        <begin position="43"/>
        <end position="46"/>
    </location>
</feature>
<dbReference type="InterPro" id="IPR039657">
    <property type="entry name" value="Dimethylallyltransferase"/>
</dbReference>